<dbReference type="Proteomes" id="UP000681722">
    <property type="component" value="Unassembled WGS sequence"/>
</dbReference>
<name>A0A816B4K8_9BILA</name>
<dbReference type="Proteomes" id="UP000682733">
    <property type="component" value="Unassembled WGS sequence"/>
</dbReference>
<feature type="non-terminal residue" evidence="2">
    <location>
        <position position="1"/>
    </location>
</feature>
<evidence type="ECO:0000313" key="1">
    <source>
        <dbReference type="EMBL" id="CAF1588285.1"/>
    </source>
</evidence>
<evidence type="ECO:0000313" key="3">
    <source>
        <dbReference type="EMBL" id="CAF4391059.1"/>
    </source>
</evidence>
<protein>
    <submittedName>
        <fullName evidence="2">Uncharacterized protein</fullName>
    </submittedName>
</protein>
<dbReference type="Proteomes" id="UP000677228">
    <property type="component" value="Unassembled WGS sequence"/>
</dbReference>
<dbReference type="EMBL" id="CAJNOQ010036759">
    <property type="protein sequence ID" value="CAF1605483.1"/>
    <property type="molecule type" value="Genomic_DNA"/>
</dbReference>
<dbReference type="EMBL" id="CAJOBC010103321">
    <property type="protein sequence ID" value="CAF4485109.1"/>
    <property type="molecule type" value="Genomic_DNA"/>
</dbReference>
<evidence type="ECO:0000313" key="5">
    <source>
        <dbReference type="Proteomes" id="UP000663829"/>
    </source>
</evidence>
<dbReference type="EMBL" id="CAJOBA010070886">
    <property type="protein sequence ID" value="CAF4391059.1"/>
    <property type="molecule type" value="Genomic_DNA"/>
</dbReference>
<evidence type="ECO:0000313" key="4">
    <source>
        <dbReference type="EMBL" id="CAF4485109.1"/>
    </source>
</evidence>
<dbReference type="OrthoDB" id="361870at2759"/>
<accession>A0A816B4K8</accession>
<keyword evidence="5" id="KW-1185">Reference proteome</keyword>
<proteinExistence type="predicted"/>
<reference evidence="2" key="1">
    <citation type="submission" date="2021-02" db="EMBL/GenBank/DDBJ databases">
        <authorList>
            <person name="Nowell W R."/>
        </authorList>
    </citation>
    <scope>NUCLEOTIDE SEQUENCE</scope>
</reference>
<sequence length="114" mass="13480">TPLKDLNSKFGFDLRRQMLHKLANKDSELWPNDAEKCETIYQKYKQYQIPKEEIDWIGLLPDEAVDKLEAMETDQLEKSIRPWKESLRENLVKTLAQRVKDGQPIDIKLVEQKP</sequence>
<dbReference type="EMBL" id="CAJNOK010047564">
    <property type="protein sequence ID" value="CAF1588285.1"/>
    <property type="molecule type" value="Genomic_DNA"/>
</dbReference>
<dbReference type="AlphaFoldDB" id="A0A816B4K8"/>
<comment type="caution">
    <text evidence="2">The sequence shown here is derived from an EMBL/GenBank/DDBJ whole genome shotgun (WGS) entry which is preliminary data.</text>
</comment>
<evidence type="ECO:0000313" key="2">
    <source>
        <dbReference type="EMBL" id="CAF1605483.1"/>
    </source>
</evidence>
<dbReference type="Proteomes" id="UP000663829">
    <property type="component" value="Unassembled WGS sequence"/>
</dbReference>
<gene>
    <name evidence="2" type="ORF">GPM918_LOCUS42723</name>
    <name evidence="1" type="ORF">OVA965_LOCUS41398</name>
    <name evidence="4" type="ORF">SRO942_LOCUS44032</name>
    <name evidence="3" type="ORF">TMI583_LOCUS43040</name>
</gene>
<organism evidence="2 5">
    <name type="scientific">Didymodactylos carnosus</name>
    <dbReference type="NCBI Taxonomy" id="1234261"/>
    <lineage>
        <taxon>Eukaryota</taxon>
        <taxon>Metazoa</taxon>
        <taxon>Spiralia</taxon>
        <taxon>Gnathifera</taxon>
        <taxon>Rotifera</taxon>
        <taxon>Eurotatoria</taxon>
        <taxon>Bdelloidea</taxon>
        <taxon>Philodinida</taxon>
        <taxon>Philodinidae</taxon>
        <taxon>Didymodactylos</taxon>
    </lineage>
</organism>